<feature type="domain" description="Imm33-like" evidence="1">
    <location>
        <begin position="95"/>
        <end position="185"/>
    </location>
</feature>
<dbReference type="eggNOG" id="ENOG503247D">
    <property type="taxonomic scope" value="Bacteria"/>
</dbReference>
<dbReference type="PATRIC" id="fig|378806.16.peg.5794"/>
<organism evidence="3 5">
    <name type="scientific">Stigmatella aurantiaca (strain DW4/3-1)</name>
    <dbReference type="NCBI Taxonomy" id="378806"/>
    <lineage>
        <taxon>Bacteria</taxon>
        <taxon>Pseudomonadati</taxon>
        <taxon>Myxococcota</taxon>
        <taxon>Myxococcia</taxon>
        <taxon>Myxococcales</taxon>
        <taxon>Cystobacterineae</taxon>
        <taxon>Archangiaceae</taxon>
        <taxon>Stigmatella</taxon>
    </lineage>
</organism>
<gene>
    <name evidence="2" type="ordered locus">STAUR_6475</name>
    <name evidence="3" type="ORF">STIAU_7849</name>
</gene>
<evidence type="ECO:0000313" key="2">
    <source>
        <dbReference type="EMBL" id="ADO74232.1"/>
    </source>
</evidence>
<proteinExistence type="predicted"/>
<dbReference type="OrthoDB" id="5523957at2"/>
<reference evidence="3 5" key="1">
    <citation type="submission" date="2006-04" db="EMBL/GenBank/DDBJ databases">
        <authorList>
            <person name="Nierman W.C."/>
        </authorList>
    </citation>
    <scope>NUCLEOTIDE SEQUENCE [LARGE SCALE GENOMIC DNA]</scope>
    <source>
        <strain evidence="3 5">DW4/3-1</strain>
    </source>
</reference>
<sequence>MGLARLERSLHGVHVVLTCEDGAEDQGEWVMEVLGQLPPGGLIPGRTLRFGWSSIRLEPRGGALVVTEPDFEGDPLNGWHDDITVTLRVQGSMLETAQEVEVEPRFPRYTDKVTAVPGWEQSPRVALARATAPEAADSGWLIVPPGSLSHAPSEQFPVFELLRRRPALLSALALPGGWVVEFDGDTLLGYGRPG</sequence>
<dbReference type="AlphaFoldDB" id="Q092K8"/>
<dbReference type="EMBL" id="CP002271">
    <property type="protein sequence ID" value="ADO74232.1"/>
    <property type="molecule type" value="Genomic_DNA"/>
</dbReference>
<dbReference type="HOGENOM" id="CLU_1433109_0_0_7"/>
<evidence type="ECO:0000313" key="3">
    <source>
        <dbReference type="EMBL" id="EAU66657.1"/>
    </source>
</evidence>
<evidence type="ECO:0000313" key="5">
    <source>
        <dbReference type="Proteomes" id="UP000032702"/>
    </source>
</evidence>
<dbReference type="RefSeq" id="WP_002613802.1">
    <property type="nucleotide sequence ID" value="NC_014623.1"/>
</dbReference>
<evidence type="ECO:0000259" key="1">
    <source>
        <dbReference type="Pfam" id="PF24719"/>
    </source>
</evidence>
<dbReference type="Proteomes" id="UP000001351">
    <property type="component" value="Chromosome"/>
</dbReference>
<accession>Q092K8</accession>
<dbReference type="KEGG" id="sur:STAUR_6475"/>
<dbReference type="Proteomes" id="UP000032702">
    <property type="component" value="Unassembled WGS sequence"/>
</dbReference>
<evidence type="ECO:0000313" key="4">
    <source>
        <dbReference type="Proteomes" id="UP000001351"/>
    </source>
</evidence>
<name>Q092K8_STIAD</name>
<dbReference type="Pfam" id="PF24719">
    <property type="entry name" value="Imm33-like"/>
    <property type="match status" value="1"/>
</dbReference>
<keyword evidence="4" id="KW-1185">Reference proteome</keyword>
<reference evidence="2 4" key="2">
    <citation type="journal article" date="2011" name="Mol. Biol. Evol.">
        <title>Comparative genomic analysis of fruiting body formation in Myxococcales.</title>
        <authorList>
            <person name="Huntley S."/>
            <person name="Hamann N."/>
            <person name="Wegener-Feldbrugge S."/>
            <person name="Treuner-Lange A."/>
            <person name="Kube M."/>
            <person name="Reinhardt R."/>
            <person name="Klages S."/>
            <person name="Muller R."/>
            <person name="Ronning C.M."/>
            <person name="Nierman W.C."/>
            <person name="Sogaard-Andersen L."/>
        </authorList>
    </citation>
    <scope>NUCLEOTIDE SEQUENCE [LARGE SCALE GENOMIC DNA]</scope>
    <source>
        <strain evidence="2 4">DW4/3-1</strain>
    </source>
</reference>
<dbReference type="InterPro" id="IPR056509">
    <property type="entry name" value="Imm33-like"/>
</dbReference>
<protein>
    <submittedName>
        <fullName evidence="2">Conserved uncharacterized protein</fullName>
    </submittedName>
</protein>
<dbReference type="STRING" id="378806.STAUR_6475"/>
<dbReference type="EMBL" id="AAMD01000050">
    <property type="protein sequence ID" value="EAU66657.1"/>
    <property type="molecule type" value="Genomic_DNA"/>
</dbReference>